<dbReference type="OrthoDB" id="10254720at2759"/>
<dbReference type="InterPro" id="IPR001683">
    <property type="entry name" value="PX_dom"/>
</dbReference>
<dbReference type="Proteomes" id="UP000692954">
    <property type="component" value="Unassembled WGS sequence"/>
</dbReference>
<dbReference type="AlphaFoldDB" id="A0A8S1MPR9"/>
<sequence length="570" mass="67537">MNNLQSWKNQLVNDIILQRINTQKITQNKKTIKKDPKLKFRLQQSKFEVQEIIFLKRVQRSLRKYNKHYQKWRSINLNELQQEQRSKIISIITNGELFIIKNKIQMIQNSGIQQIEFIILIKKHYPSLDNEKVTLYEIEIIDGDKVWRVEKRFKQFKQLNQRLSEYFGDTIPLLPKQTYTTFIVKKTEQEIIERRKGLEEYLKQIIQNEQIVNSIIFKEFIQSPSFKIPKLQLDSVRTFDLGLRDFYFYEDALFVLLSEMSPLNRATTSLKNIKFPWQEEIEASNIKPLGYLDCMIGPQMIWRKKYDSQPILLSVIKDNILVGLDNGIINHLQFKAKKHLLSSNDYQQHTSRIMGLHFYGENIYSVSKDQRYKVRNIKKGDIFIDIYHKHELTCLKYDEATDFAFIGDRGGIIYAYHQATLKISLDTNLQFIRDLIIQKSQDTIIAIGFQTGQAIILSIVNQVIQLQEATQFKNKIKSRCIAWSLLRGEVYIGNQEGYVTVWDIQKKIPICENKLHNGPITKIYWNEEEEMLYTGSKDKSLKITFFNKNKRETQQYYINRKSDNLQNVNL</sequence>
<dbReference type="PANTHER" id="PTHR46189">
    <property type="entry name" value="LD41958P"/>
    <property type="match status" value="1"/>
</dbReference>
<organism evidence="2 3">
    <name type="scientific">Paramecium sonneborni</name>
    <dbReference type="NCBI Taxonomy" id="65129"/>
    <lineage>
        <taxon>Eukaryota</taxon>
        <taxon>Sar</taxon>
        <taxon>Alveolata</taxon>
        <taxon>Ciliophora</taxon>
        <taxon>Intramacronucleata</taxon>
        <taxon>Oligohymenophorea</taxon>
        <taxon>Peniculida</taxon>
        <taxon>Parameciidae</taxon>
        <taxon>Paramecium</taxon>
    </lineage>
</organism>
<dbReference type="CDD" id="cd06093">
    <property type="entry name" value="PX_domain"/>
    <property type="match status" value="1"/>
</dbReference>
<dbReference type="GO" id="GO:0035091">
    <property type="term" value="F:phosphatidylinositol binding"/>
    <property type="evidence" value="ECO:0007669"/>
    <property type="project" value="InterPro"/>
</dbReference>
<name>A0A8S1MPR9_9CILI</name>
<dbReference type="PANTHER" id="PTHR46189:SF1">
    <property type="entry name" value="LD41958P"/>
    <property type="match status" value="1"/>
</dbReference>
<evidence type="ECO:0000259" key="1">
    <source>
        <dbReference type="PROSITE" id="PS50195"/>
    </source>
</evidence>
<comment type="caution">
    <text evidence="2">The sequence shown here is derived from an EMBL/GenBank/DDBJ whole genome shotgun (WGS) entry which is preliminary data.</text>
</comment>
<dbReference type="InterPro" id="IPR042234">
    <property type="entry name" value="WDFY1/WDFY2"/>
</dbReference>
<dbReference type="Pfam" id="PF00787">
    <property type="entry name" value="PX"/>
    <property type="match status" value="1"/>
</dbReference>
<dbReference type="SMART" id="SM00312">
    <property type="entry name" value="PX"/>
    <property type="match status" value="1"/>
</dbReference>
<evidence type="ECO:0000313" key="2">
    <source>
        <dbReference type="EMBL" id="CAD8076904.1"/>
    </source>
</evidence>
<evidence type="ECO:0000313" key="3">
    <source>
        <dbReference type="Proteomes" id="UP000692954"/>
    </source>
</evidence>
<reference evidence="2" key="1">
    <citation type="submission" date="2021-01" db="EMBL/GenBank/DDBJ databases">
        <authorList>
            <consortium name="Genoscope - CEA"/>
            <person name="William W."/>
        </authorList>
    </citation>
    <scope>NUCLEOTIDE SEQUENCE</scope>
</reference>
<feature type="domain" description="PX" evidence="1">
    <location>
        <begin position="114"/>
        <end position="228"/>
    </location>
</feature>
<dbReference type="PROSITE" id="PS50195">
    <property type="entry name" value="PX"/>
    <property type="match status" value="1"/>
</dbReference>
<keyword evidence="3" id="KW-1185">Reference proteome</keyword>
<protein>
    <recommendedName>
        <fullName evidence="1">PX domain-containing protein</fullName>
    </recommendedName>
</protein>
<accession>A0A8S1MPR9</accession>
<proteinExistence type="predicted"/>
<gene>
    <name evidence="2" type="ORF">PSON_ATCC_30995.1.T0350227</name>
</gene>
<dbReference type="EMBL" id="CAJJDN010000035">
    <property type="protein sequence ID" value="CAD8076904.1"/>
    <property type="molecule type" value="Genomic_DNA"/>
</dbReference>
<dbReference type="GO" id="GO:0005769">
    <property type="term" value="C:early endosome"/>
    <property type="evidence" value="ECO:0007669"/>
    <property type="project" value="TreeGrafter"/>
</dbReference>